<sequence length="74" mass="7720">MRSIPPGSPAYSQYCTGDKVYDTFAASVEAVSCMGMVVVCSMPYAHPEVLHDITNGTNVGCGSGGFRVVRDATG</sequence>
<gene>
    <name evidence="1" type="ORF">NFIA_033030</name>
</gene>
<dbReference type="HOGENOM" id="CLU_2688379_0_0_1"/>
<keyword evidence="2" id="KW-1185">Reference proteome</keyword>
<name>A1CYB7_NEOFI</name>
<dbReference type="OrthoDB" id="409122at2759"/>
<dbReference type="KEGG" id="nfi:NFIA_033030"/>
<dbReference type="RefSeq" id="XP_001265634.1">
    <property type="nucleotide sequence ID" value="XM_001265633.1"/>
</dbReference>
<dbReference type="EMBL" id="DS027686">
    <property type="protein sequence ID" value="EAW23737.1"/>
    <property type="molecule type" value="Genomic_DNA"/>
</dbReference>
<dbReference type="Proteomes" id="UP000006702">
    <property type="component" value="Unassembled WGS sequence"/>
</dbReference>
<accession>A1CYB7</accession>
<reference evidence="2" key="1">
    <citation type="journal article" date="2008" name="PLoS Genet.">
        <title>Genomic islands in the pathogenic filamentous fungus Aspergillus fumigatus.</title>
        <authorList>
            <person name="Fedorova N.D."/>
            <person name="Khaldi N."/>
            <person name="Joardar V.S."/>
            <person name="Maiti R."/>
            <person name="Amedeo P."/>
            <person name="Anderson M.J."/>
            <person name="Crabtree J."/>
            <person name="Silva J.C."/>
            <person name="Badger J.H."/>
            <person name="Albarraq A."/>
            <person name="Angiuoli S."/>
            <person name="Bussey H."/>
            <person name="Bowyer P."/>
            <person name="Cotty P.J."/>
            <person name="Dyer P.S."/>
            <person name="Egan A."/>
            <person name="Galens K."/>
            <person name="Fraser-Liggett C.M."/>
            <person name="Haas B.J."/>
            <person name="Inman J.M."/>
            <person name="Kent R."/>
            <person name="Lemieux S."/>
            <person name="Malavazi I."/>
            <person name="Orvis J."/>
            <person name="Roemer T."/>
            <person name="Ronning C.M."/>
            <person name="Sundaram J.P."/>
            <person name="Sutton G."/>
            <person name="Turner G."/>
            <person name="Venter J.C."/>
            <person name="White O.R."/>
            <person name="Whitty B.R."/>
            <person name="Youngman P."/>
            <person name="Wolfe K.H."/>
            <person name="Goldman G.H."/>
            <person name="Wortman J.R."/>
            <person name="Jiang B."/>
            <person name="Denning D.W."/>
            <person name="Nierman W.C."/>
        </authorList>
    </citation>
    <scope>NUCLEOTIDE SEQUENCE [LARGE SCALE GENOMIC DNA]</scope>
    <source>
        <strain evidence="2">ATCC 1020 / DSM 3700 / CBS 544.65 / FGSC A1164 / JCM 1740 / NRRL 181 / WB 181</strain>
    </source>
</reference>
<evidence type="ECO:0000313" key="1">
    <source>
        <dbReference type="EMBL" id="EAW23737.1"/>
    </source>
</evidence>
<dbReference type="AlphaFoldDB" id="A1CYB7"/>
<protein>
    <submittedName>
        <fullName evidence="1">Uncharacterized protein</fullName>
    </submittedName>
</protein>
<evidence type="ECO:0000313" key="2">
    <source>
        <dbReference type="Proteomes" id="UP000006702"/>
    </source>
</evidence>
<dbReference type="VEuPathDB" id="FungiDB:NFIA_033030"/>
<proteinExistence type="predicted"/>
<organism evidence="1 2">
    <name type="scientific">Neosartorya fischeri (strain ATCC 1020 / DSM 3700 / CBS 544.65 / FGSC A1164 / JCM 1740 / NRRL 181 / WB 181)</name>
    <name type="common">Aspergillus fischerianus</name>
    <dbReference type="NCBI Taxonomy" id="331117"/>
    <lineage>
        <taxon>Eukaryota</taxon>
        <taxon>Fungi</taxon>
        <taxon>Dikarya</taxon>
        <taxon>Ascomycota</taxon>
        <taxon>Pezizomycotina</taxon>
        <taxon>Eurotiomycetes</taxon>
        <taxon>Eurotiomycetidae</taxon>
        <taxon>Eurotiales</taxon>
        <taxon>Aspergillaceae</taxon>
        <taxon>Aspergillus</taxon>
        <taxon>Aspergillus subgen. Fumigati</taxon>
    </lineage>
</organism>
<dbReference type="GeneID" id="4592852"/>